<name>A0A1R1PMB4_ZANCU</name>
<dbReference type="EMBL" id="LSSK01000742">
    <property type="protein sequence ID" value="OMH82087.1"/>
    <property type="molecule type" value="Genomic_DNA"/>
</dbReference>
<organism evidence="2 3">
    <name type="scientific">Zancudomyces culisetae</name>
    <name type="common">Gut fungus</name>
    <name type="synonym">Smittium culisetae</name>
    <dbReference type="NCBI Taxonomy" id="1213189"/>
    <lineage>
        <taxon>Eukaryota</taxon>
        <taxon>Fungi</taxon>
        <taxon>Fungi incertae sedis</taxon>
        <taxon>Zoopagomycota</taxon>
        <taxon>Kickxellomycotina</taxon>
        <taxon>Harpellomycetes</taxon>
        <taxon>Harpellales</taxon>
        <taxon>Legeriomycetaceae</taxon>
        <taxon>Zancudomyces</taxon>
    </lineage>
</organism>
<proteinExistence type="predicted"/>
<keyword evidence="1" id="KW-0732">Signal</keyword>
<accession>A0A1R1PMB4</accession>
<evidence type="ECO:0008006" key="4">
    <source>
        <dbReference type="Google" id="ProtNLM"/>
    </source>
</evidence>
<protein>
    <recommendedName>
        <fullName evidence="4">Carbohydrate-binding module family 19 domain-containing protein</fullName>
    </recommendedName>
</protein>
<evidence type="ECO:0000256" key="1">
    <source>
        <dbReference type="SAM" id="SignalP"/>
    </source>
</evidence>
<gene>
    <name evidence="2" type="ORF">AX774_g4446</name>
</gene>
<comment type="caution">
    <text evidence="2">The sequence shown here is derived from an EMBL/GenBank/DDBJ whole genome shotgun (WGS) entry which is preliminary data.</text>
</comment>
<evidence type="ECO:0000313" key="3">
    <source>
        <dbReference type="Proteomes" id="UP000188320"/>
    </source>
</evidence>
<feature type="signal peptide" evidence="1">
    <location>
        <begin position="1"/>
        <end position="17"/>
    </location>
</feature>
<dbReference type="Proteomes" id="UP000188320">
    <property type="component" value="Unassembled WGS sequence"/>
</dbReference>
<sequence length="208" mass="21115">MFVLAPIIISLIAVTKAQQCVFGTGRCIMDSGMGSTFEVCSESLVLTTESCPQGQMCYNDSGRVLCRPAGASSYAPPPPYSPNAPKPAYTVPTVAGVGGGNTSTSMVYAPPVGTYGNSMPSQGPIIPPVTTIQPTDTTVYIPPVTTVLNTSSNSVLGGGGNNNSYSNYMPTSVMGAGGQKSSYFTSYAPTGVLGGGGQATSYNPAPPS</sequence>
<feature type="chain" id="PRO_5013362932" description="Carbohydrate-binding module family 19 domain-containing protein" evidence="1">
    <location>
        <begin position="18"/>
        <end position="208"/>
    </location>
</feature>
<dbReference type="AlphaFoldDB" id="A0A1R1PMB4"/>
<reference evidence="3" key="1">
    <citation type="submission" date="2017-01" db="EMBL/GenBank/DDBJ databases">
        <authorList>
            <person name="Wang Y."/>
            <person name="White M."/>
            <person name="Kvist S."/>
            <person name="Moncalvo J.-M."/>
        </authorList>
    </citation>
    <scope>NUCLEOTIDE SEQUENCE [LARGE SCALE GENOMIC DNA]</scope>
    <source>
        <strain evidence="3">COL-18-3</strain>
    </source>
</reference>
<keyword evidence="3" id="KW-1185">Reference proteome</keyword>
<evidence type="ECO:0000313" key="2">
    <source>
        <dbReference type="EMBL" id="OMH82087.1"/>
    </source>
</evidence>